<dbReference type="PANTHER" id="PTHR12526">
    <property type="entry name" value="GLYCOSYLTRANSFERASE"/>
    <property type="match status" value="1"/>
</dbReference>
<dbReference type="Proteomes" id="UP000885672">
    <property type="component" value="Unassembled WGS sequence"/>
</dbReference>
<proteinExistence type="predicted"/>
<evidence type="ECO:0000256" key="1">
    <source>
        <dbReference type="ARBA" id="ARBA00022676"/>
    </source>
</evidence>
<reference evidence="3" key="1">
    <citation type="journal article" date="2020" name="mSystems">
        <title>Genome- and Community-Level Interaction Insights into Carbon Utilization and Element Cycling Functions of Hydrothermarchaeota in Hydrothermal Sediment.</title>
        <authorList>
            <person name="Zhou Z."/>
            <person name="Liu Y."/>
            <person name="Xu W."/>
            <person name="Pan J."/>
            <person name="Luo Z.H."/>
            <person name="Li M."/>
        </authorList>
    </citation>
    <scope>NUCLEOTIDE SEQUENCE [LARGE SCALE GENOMIC DNA]</scope>
    <source>
        <strain evidence="3">SpSt-1182</strain>
    </source>
</reference>
<dbReference type="CDD" id="cd03801">
    <property type="entry name" value="GT4_PimA-like"/>
    <property type="match status" value="1"/>
</dbReference>
<evidence type="ECO:0000313" key="3">
    <source>
        <dbReference type="EMBL" id="HDR00481.1"/>
    </source>
</evidence>
<protein>
    <submittedName>
        <fullName evidence="3">Glycosyltransferase family 1 protein</fullName>
    </submittedName>
</protein>
<feature type="non-terminal residue" evidence="3">
    <location>
        <position position="1"/>
    </location>
</feature>
<dbReference type="GO" id="GO:0016757">
    <property type="term" value="F:glycosyltransferase activity"/>
    <property type="evidence" value="ECO:0007669"/>
    <property type="project" value="UniProtKB-KW"/>
</dbReference>
<dbReference type="PANTHER" id="PTHR12526:SF510">
    <property type="entry name" value="D-INOSITOL 3-PHOSPHATE GLYCOSYLTRANSFERASE"/>
    <property type="match status" value="1"/>
</dbReference>
<sequence length="202" mass="21852">PNGVDLARFRPDAEVPPEAGRLRPYVLFVGRLEQRKGLEVLLRAMPAVCSRHPAVRLVVVGSGPLERQCHRLCAELGIADRVRFVGRVEGDRLPGWYAGAELYVSPALGGEAMGIVLIEAMAAGRPVIASRIPGYDEVIADRRDGILVEPGAGPALADAISGLLTDPARCRELTAAGLRTIERYAWPRVAGQVEQVYREVLD</sequence>
<dbReference type="EMBL" id="DSBX01000360">
    <property type="protein sequence ID" value="HDR00481.1"/>
    <property type="molecule type" value="Genomic_DNA"/>
</dbReference>
<dbReference type="Pfam" id="PF13692">
    <property type="entry name" value="Glyco_trans_1_4"/>
    <property type="match status" value="1"/>
</dbReference>
<accession>A0A7V0T7V9</accession>
<comment type="caution">
    <text evidence="3">The sequence shown here is derived from an EMBL/GenBank/DDBJ whole genome shotgun (WGS) entry which is preliminary data.</text>
</comment>
<keyword evidence="1" id="KW-0328">Glycosyltransferase</keyword>
<name>A0A7V0T7V9_UNCW3</name>
<dbReference type="SUPFAM" id="SSF53756">
    <property type="entry name" value="UDP-Glycosyltransferase/glycogen phosphorylase"/>
    <property type="match status" value="1"/>
</dbReference>
<evidence type="ECO:0000256" key="2">
    <source>
        <dbReference type="ARBA" id="ARBA00022679"/>
    </source>
</evidence>
<dbReference type="Gene3D" id="3.40.50.2000">
    <property type="entry name" value="Glycogen Phosphorylase B"/>
    <property type="match status" value="2"/>
</dbReference>
<gene>
    <name evidence="3" type="ORF">ENN51_09405</name>
</gene>
<organism evidence="3">
    <name type="scientific">candidate division WOR-3 bacterium</name>
    <dbReference type="NCBI Taxonomy" id="2052148"/>
    <lineage>
        <taxon>Bacteria</taxon>
        <taxon>Bacteria division WOR-3</taxon>
    </lineage>
</organism>
<dbReference type="AlphaFoldDB" id="A0A7V0T7V9"/>
<keyword evidence="2" id="KW-0808">Transferase</keyword>